<dbReference type="Gene3D" id="3.40.50.1110">
    <property type="entry name" value="SGNH hydrolase"/>
    <property type="match status" value="1"/>
</dbReference>
<sequence>MKQIKFIICTALLLFNFNLFAQNSNLHIYICFGQSNMEGQGKIEAQDKIVDSRFQVMQAINCPKGDKKKGEWYTATPPLCQCDTGLSPADYFGRTMVEQLPDSITIAVINVAVGGCDIRLFDKDKYTDHDSKYKEDWFINKVKGYDGNPYEYLINLAKLAQKDGVIKGILLHQGETNTGDEQWPSYVNKVYTDMLTDLSLSSKSVPLLAGEVLSTEGSCCSSMNTIINKLPETIPTAYVISSSGCTAKDNAHFDSEGYRKLGKRYAVKMLSLLGY</sequence>
<dbReference type="EMBL" id="JAEHFJ010000016">
    <property type="protein sequence ID" value="MBJ2176459.1"/>
    <property type="molecule type" value="Genomic_DNA"/>
</dbReference>
<dbReference type="Proteomes" id="UP000623301">
    <property type="component" value="Unassembled WGS sequence"/>
</dbReference>
<dbReference type="PANTHER" id="PTHR31988">
    <property type="entry name" value="ESTERASE, PUTATIVE (DUF303)-RELATED"/>
    <property type="match status" value="1"/>
</dbReference>
<evidence type="ECO:0000259" key="3">
    <source>
        <dbReference type="Pfam" id="PF03629"/>
    </source>
</evidence>
<keyword evidence="5" id="KW-1185">Reference proteome</keyword>
<evidence type="ECO:0000256" key="2">
    <source>
        <dbReference type="SAM" id="SignalP"/>
    </source>
</evidence>
<dbReference type="Pfam" id="PF03629">
    <property type="entry name" value="SASA"/>
    <property type="match status" value="1"/>
</dbReference>
<feature type="domain" description="Sialate O-acetylesterase" evidence="3">
    <location>
        <begin position="26"/>
        <end position="270"/>
    </location>
</feature>
<dbReference type="InterPro" id="IPR036514">
    <property type="entry name" value="SGNH_hydro_sf"/>
</dbReference>
<gene>
    <name evidence="4" type="ORF">JBL43_19570</name>
</gene>
<keyword evidence="1" id="KW-0378">Hydrolase</keyword>
<protein>
    <submittedName>
        <fullName evidence="4">Sialate O-acetylesterase</fullName>
    </submittedName>
</protein>
<dbReference type="SUPFAM" id="SSF52266">
    <property type="entry name" value="SGNH hydrolase"/>
    <property type="match status" value="1"/>
</dbReference>
<feature type="signal peptide" evidence="2">
    <location>
        <begin position="1"/>
        <end position="21"/>
    </location>
</feature>
<reference evidence="4 5" key="1">
    <citation type="submission" date="2020-12" db="EMBL/GenBank/DDBJ databases">
        <title>Aureibaculum luteum sp. nov. and Aureibaculum flavum sp. nov., novel members of the family Flavobacteriaceae isolated from Antarctic intertidal sediments.</title>
        <authorList>
            <person name="He X."/>
            <person name="Zhang X."/>
        </authorList>
    </citation>
    <scope>NUCLEOTIDE SEQUENCE [LARGE SCALE GENOMIC DNA]</scope>
    <source>
        <strain evidence="4 5">A20</strain>
    </source>
</reference>
<proteinExistence type="predicted"/>
<evidence type="ECO:0000256" key="1">
    <source>
        <dbReference type="ARBA" id="ARBA00022801"/>
    </source>
</evidence>
<feature type="chain" id="PRO_5047328533" evidence="2">
    <location>
        <begin position="22"/>
        <end position="275"/>
    </location>
</feature>
<dbReference type="InterPro" id="IPR005181">
    <property type="entry name" value="SASA"/>
</dbReference>
<dbReference type="RefSeq" id="WP_198843047.1">
    <property type="nucleotide sequence ID" value="NZ_JAEHFJ010000016.1"/>
</dbReference>
<accession>A0ABS0WWU4</accession>
<comment type="caution">
    <text evidence="4">The sequence shown here is derived from an EMBL/GenBank/DDBJ whole genome shotgun (WGS) entry which is preliminary data.</text>
</comment>
<evidence type="ECO:0000313" key="4">
    <source>
        <dbReference type="EMBL" id="MBJ2176459.1"/>
    </source>
</evidence>
<organism evidence="4 5">
    <name type="scientific">Aureibaculum flavum</name>
    <dbReference type="NCBI Taxonomy" id="2795986"/>
    <lineage>
        <taxon>Bacteria</taxon>
        <taxon>Pseudomonadati</taxon>
        <taxon>Bacteroidota</taxon>
        <taxon>Flavobacteriia</taxon>
        <taxon>Flavobacteriales</taxon>
        <taxon>Flavobacteriaceae</taxon>
        <taxon>Aureibaculum</taxon>
    </lineage>
</organism>
<keyword evidence="2" id="KW-0732">Signal</keyword>
<name>A0ABS0WWU4_9FLAO</name>
<evidence type="ECO:0000313" key="5">
    <source>
        <dbReference type="Proteomes" id="UP000623301"/>
    </source>
</evidence>
<dbReference type="InterPro" id="IPR052940">
    <property type="entry name" value="Carb_Esterase_6"/>
</dbReference>
<dbReference type="PANTHER" id="PTHR31988:SF19">
    <property type="entry name" value="9-O-ACETYL-N-ACETYLNEURAMINIC ACID DEACETYLASE-RELATED"/>
    <property type="match status" value="1"/>
</dbReference>